<keyword evidence="9" id="KW-0378">Hydrolase</keyword>
<reference evidence="13" key="1">
    <citation type="journal article" date="2015" name="Genome">
        <title>Whole Genome Sequence of the Non-Microcystin-Producing Microcystis aeruginosa Strain NIES-44.</title>
        <authorList>
            <person name="Okano K."/>
            <person name="Miyata N."/>
            <person name="Ozaki Y."/>
        </authorList>
    </citation>
    <scope>NUCLEOTIDE SEQUENCE [LARGE SCALE GENOMIC DNA]</scope>
    <source>
        <strain evidence="13">NIES-44</strain>
    </source>
</reference>
<comment type="caution">
    <text evidence="12">The sequence shown here is derived from an EMBL/GenBank/DDBJ whole genome shotgun (WGS) entry which is preliminary data.</text>
</comment>
<dbReference type="GO" id="GO:0008270">
    <property type="term" value="F:zinc ion binding"/>
    <property type="evidence" value="ECO:0007669"/>
    <property type="project" value="UniProtKB-KW"/>
</dbReference>
<dbReference type="UniPathway" id="UPA00335"/>
<protein>
    <recommendedName>
        <fullName evidence="8">Carbamoyltransferase</fullName>
        <ecNumber evidence="8">6.2.-.-</ecNumber>
    </recommendedName>
</protein>
<evidence type="ECO:0000256" key="4">
    <source>
        <dbReference type="ARBA" id="ARBA00022723"/>
    </source>
</evidence>
<dbReference type="Gene3D" id="3.30.420.360">
    <property type="match status" value="1"/>
</dbReference>
<evidence type="ECO:0000256" key="9">
    <source>
        <dbReference type="PROSITE-ProRule" id="PRU00520"/>
    </source>
</evidence>
<evidence type="ECO:0000256" key="6">
    <source>
        <dbReference type="ARBA" id="ARBA00022833"/>
    </source>
</evidence>
<comment type="similarity">
    <text evidence="2 8">Belongs to the carbamoyltransferase HypF family.</text>
</comment>
<feature type="domain" description="Acylphosphatase-like" evidence="10">
    <location>
        <begin position="15"/>
        <end position="101"/>
    </location>
</feature>
<dbReference type="SUPFAM" id="SSF54975">
    <property type="entry name" value="Acylphosphatase/BLUF domain-like"/>
    <property type="match status" value="1"/>
</dbReference>
<keyword evidence="3" id="KW-0436">Ligase</keyword>
<dbReference type="FunFam" id="3.30.420.40:FF:000124">
    <property type="entry name" value="Carbamoyltransferase HypF"/>
    <property type="match status" value="1"/>
</dbReference>
<dbReference type="InterPro" id="IPR004421">
    <property type="entry name" value="Carbamoyltransferase_HypF"/>
</dbReference>
<dbReference type="InterPro" id="IPR055128">
    <property type="entry name" value="HypF_C_2"/>
</dbReference>
<dbReference type="InterPro" id="IPR011125">
    <property type="entry name" value="Znf_HypF"/>
</dbReference>
<dbReference type="InterPro" id="IPR036046">
    <property type="entry name" value="Acylphosphatase-like_dom_sf"/>
</dbReference>
<name>A0A0A1VQE1_MICAE</name>
<dbReference type="GO" id="GO:0016743">
    <property type="term" value="F:carboxyl- or carbamoyltransferase activity"/>
    <property type="evidence" value="ECO:0007669"/>
    <property type="project" value="UniProtKB-UniRule"/>
</dbReference>
<dbReference type="Pfam" id="PF22521">
    <property type="entry name" value="HypF_C_2"/>
    <property type="match status" value="1"/>
</dbReference>
<dbReference type="GO" id="GO:0051604">
    <property type="term" value="P:protein maturation"/>
    <property type="evidence" value="ECO:0007669"/>
    <property type="project" value="TreeGrafter"/>
</dbReference>
<evidence type="ECO:0000256" key="3">
    <source>
        <dbReference type="ARBA" id="ARBA00022598"/>
    </source>
</evidence>
<evidence type="ECO:0000256" key="5">
    <source>
        <dbReference type="ARBA" id="ARBA00022771"/>
    </source>
</evidence>
<dbReference type="GO" id="GO:0003725">
    <property type="term" value="F:double-stranded RNA binding"/>
    <property type="evidence" value="ECO:0007669"/>
    <property type="project" value="InterPro"/>
</dbReference>
<evidence type="ECO:0000256" key="2">
    <source>
        <dbReference type="ARBA" id="ARBA00008097"/>
    </source>
</evidence>
<dbReference type="PANTHER" id="PTHR42959">
    <property type="entry name" value="CARBAMOYLTRANSFERASE"/>
    <property type="match status" value="1"/>
</dbReference>
<dbReference type="AlphaFoldDB" id="A0A0A1VQE1"/>
<dbReference type="PANTHER" id="PTHR42959:SF1">
    <property type="entry name" value="CARBAMOYLTRANSFERASE HYPF"/>
    <property type="match status" value="1"/>
</dbReference>
<dbReference type="PIRSF" id="PIRSF006256">
    <property type="entry name" value="CMPcnvr_hdrg_mat"/>
    <property type="match status" value="1"/>
</dbReference>
<dbReference type="InterPro" id="IPR051060">
    <property type="entry name" value="Carbamoyltrans_HypF-like"/>
</dbReference>
<dbReference type="InterPro" id="IPR017945">
    <property type="entry name" value="DHBP_synth_RibB-like_a/b_dom"/>
</dbReference>
<evidence type="ECO:0000256" key="8">
    <source>
        <dbReference type="PIRNR" id="PIRNR006256"/>
    </source>
</evidence>
<evidence type="ECO:0000313" key="12">
    <source>
        <dbReference type="EMBL" id="GAL92027.1"/>
    </source>
</evidence>
<dbReference type="PROSITE" id="PS00150">
    <property type="entry name" value="ACYLPHOSPHATASE_1"/>
    <property type="match status" value="1"/>
</dbReference>
<dbReference type="InterPro" id="IPR006070">
    <property type="entry name" value="Sua5-like_dom"/>
</dbReference>
<dbReference type="Pfam" id="PF01300">
    <property type="entry name" value="Sua5_yciO_yrdC"/>
    <property type="match status" value="1"/>
</dbReference>
<keyword evidence="4" id="KW-0479">Metal-binding</keyword>
<keyword evidence="5" id="KW-0863">Zinc-finger</keyword>
<evidence type="ECO:0000313" key="13">
    <source>
        <dbReference type="Proteomes" id="UP000030321"/>
    </source>
</evidence>
<feature type="active site" evidence="9">
    <location>
        <position position="30"/>
    </location>
</feature>
<dbReference type="InterPro" id="IPR041440">
    <property type="entry name" value="HypF_C"/>
</dbReference>
<accession>A0A0A1VQE1</accession>
<dbReference type="SUPFAM" id="SSF55821">
    <property type="entry name" value="YrdC/RibB"/>
    <property type="match status" value="1"/>
</dbReference>
<dbReference type="EMBL" id="BBPA01000018">
    <property type="protein sequence ID" value="GAL92027.1"/>
    <property type="molecule type" value="Genomic_DNA"/>
</dbReference>
<dbReference type="Gene3D" id="3.90.870.50">
    <property type="match status" value="1"/>
</dbReference>
<dbReference type="InterPro" id="IPR017968">
    <property type="entry name" value="Acylphosphatase_CS"/>
</dbReference>
<comment type="catalytic activity">
    <reaction evidence="9">
        <text>an acyl phosphate + H2O = a carboxylate + phosphate + H(+)</text>
        <dbReference type="Rhea" id="RHEA:14965"/>
        <dbReference type="ChEBI" id="CHEBI:15377"/>
        <dbReference type="ChEBI" id="CHEBI:15378"/>
        <dbReference type="ChEBI" id="CHEBI:29067"/>
        <dbReference type="ChEBI" id="CHEBI:43474"/>
        <dbReference type="ChEBI" id="CHEBI:59918"/>
        <dbReference type="EC" id="3.6.1.7"/>
    </reaction>
</comment>
<dbReference type="EC" id="6.2.-.-" evidence="8"/>
<dbReference type="SUPFAM" id="SSF53067">
    <property type="entry name" value="Actin-like ATPase domain"/>
    <property type="match status" value="1"/>
</dbReference>
<dbReference type="Pfam" id="PF07503">
    <property type="entry name" value="zf-HYPF"/>
    <property type="match status" value="2"/>
</dbReference>
<dbReference type="PROSITE" id="PS51160">
    <property type="entry name" value="ACYLPHOSPHATASE_3"/>
    <property type="match status" value="1"/>
</dbReference>
<feature type="active site" evidence="9">
    <location>
        <position position="48"/>
    </location>
</feature>
<dbReference type="GO" id="GO:0003998">
    <property type="term" value="F:acylphosphatase activity"/>
    <property type="evidence" value="ECO:0007669"/>
    <property type="project" value="UniProtKB-EC"/>
</dbReference>
<gene>
    <name evidence="12" type="ORF">N44_00315</name>
</gene>
<dbReference type="Proteomes" id="UP000030321">
    <property type="component" value="Unassembled WGS sequence"/>
</dbReference>
<dbReference type="GO" id="GO:0016874">
    <property type="term" value="F:ligase activity"/>
    <property type="evidence" value="ECO:0007669"/>
    <property type="project" value="UniProtKB-UniRule"/>
</dbReference>
<dbReference type="InterPro" id="IPR043129">
    <property type="entry name" value="ATPase_NBD"/>
</dbReference>
<dbReference type="Gene3D" id="3.30.420.40">
    <property type="match status" value="1"/>
</dbReference>
<organism evidence="12 13">
    <name type="scientific">Microcystis aeruginosa NIES-44</name>
    <dbReference type="NCBI Taxonomy" id="449439"/>
    <lineage>
        <taxon>Bacteria</taxon>
        <taxon>Bacillati</taxon>
        <taxon>Cyanobacteriota</taxon>
        <taxon>Cyanophyceae</taxon>
        <taxon>Oscillatoriophycideae</taxon>
        <taxon>Chroococcales</taxon>
        <taxon>Microcystaceae</taxon>
        <taxon>Microcystis</taxon>
    </lineage>
</organism>
<dbReference type="NCBIfam" id="TIGR00143">
    <property type="entry name" value="hypF"/>
    <property type="match status" value="1"/>
</dbReference>
<dbReference type="PROSITE" id="PS51163">
    <property type="entry name" value="YRDC"/>
    <property type="match status" value="1"/>
</dbReference>
<comment type="catalytic activity">
    <reaction evidence="7">
        <text>C-terminal L-cysteinyl-[HypE protein] + carbamoyl phosphate + ATP + H2O = C-terminal S-carboxamide-L-cysteinyl-[HypE protein] + AMP + phosphate + diphosphate + H(+)</text>
        <dbReference type="Rhea" id="RHEA:55636"/>
        <dbReference type="Rhea" id="RHEA-COMP:14247"/>
        <dbReference type="Rhea" id="RHEA-COMP:14392"/>
        <dbReference type="ChEBI" id="CHEBI:15377"/>
        <dbReference type="ChEBI" id="CHEBI:15378"/>
        <dbReference type="ChEBI" id="CHEBI:30616"/>
        <dbReference type="ChEBI" id="CHEBI:33019"/>
        <dbReference type="ChEBI" id="CHEBI:43474"/>
        <dbReference type="ChEBI" id="CHEBI:58228"/>
        <dbReference type="ChEBI" id="CHEBI:76913"/>
        <dbReference type="ChEBI" id="CHEBI:139126"/>
        <dbReference type="ChEBI" id="CHEBI:456215"/>
    </reaction>
</comment>
<dbReference type="Gene3D" id="3.30.110.120">
    <property type="match status" value="1"/>
</dbReference>
<dbReference type="Pfam" id="PF17788">
    <property type="entry name" value="HypF_C"/>
    <property type="match status" value="1"/>
</dbReference>
<comment type="pathway">
    <text evidence="1">Protein modification; [NiFe] hydrogenase maturation.</text>
</comment>
<proteinExistence type="inferred from homology"/>
<evidence type="ECO:0000259" key="10">
    <source>
        <dbReference type="PROSITE" id="PS51160"/>
    </source>
</evidence>
<keyword evidence="6" id="KW-0862">Zinc</keyword>
<evidence type="ECO:0000256" key="1">
    <source>
        <dbReference type="ARBA" id="ARBA00004711"/>
    </source>
</evidence>
<feature type="domain" description="YrdC-like" evidence="11">
    <location>
        <begin position="211"/>
        <end position="395"/>
    </location>
</feature>
<evidence type="ECO:0000259" key="11">
    <source>
        <dbReference type="PROSITE" id="PS51163"/>
    </source>
</evidence>
<dbReference type="InterPro" id="IPR001792">
    <property type="entry name" value="Acylphosphatase-like_dom"/>
</dbReference>
<evidence type="ECO:0000256" key="7">
    <source>
        <dbReference type="ARBA" id="ARBA00048220"/>
    </source>
</evidence>
<sequence>MNLMFSPLNYQSDQRLALIVRGAVQGVGFRPFVYRLATELNLTGWVNNTAAGVFIEVEGNRDKLETFLNRLSLEKPPQSLIENIETQWLNTVGYQNFSIHQSIGGEKNTIVLPDLATCPDCLADIFDPNNRRYRYPFTNCTNCGPRYSIIESLPYDRSATTMRGFNQCPECQREYENPLDRRFHAQPNACPRCGPQISLLDSQGSVLAEKDQALIATARAIEQGKIMALKGLGGFHLVVDARNTEAVQKLRQRKQRPDKPFAVMYPNLDLVKNHGYVSSLESQLLQSPAAAIVLIKQRKNHLSPSVSPGNPYLGVMLPYTPLHHLLLAELGFPIVATSGNLADEPICIDEKEALEKLGTIADFFLVHNRPIVRPVDDSIIREMAGKAMILRRARGYAPFPIKVNDGDFPPILAVGSYFKNTVAIYQKNQVFISQHIGDLDTVNAVNHFENILDSLKKLYEFVPEIIACDAHPEYLATKYAYSLNLPVIPIQHHYAHVLSCMAEHQLQPPVLGVAWDGTGYGLDGTIWGGEFIHITADSWQRIAHFKPWPLTGGEKAVKEPRRVALGLLEVMENTDRIKSAFSEQEWSIFRQMLTKKINCPLTSSVGRLFDGVAAILGLCYQLSFEGQAAMQLEFALEGIKTEEYYNFSLSADSPIVIDWNQIILGVVEDLEKQVQIGIIAAKFHNSLSEIIVEIAQKIGREKILLTGGCFQNRYLTERTINRLQASGFQPYWQQTVPTNDGGISLGQIIGAFSQLKRF</sequence>
<dbReference type="Pfam" id="PF00708">
    <property type="entry name" value="Acylphosphatase"/>
    <property type="match status" value="1"/>
</dbReference>